<keyword evidence="4 18" id="KW-0812">Transmembrane</keyword>
<comment type="function">
    <text evidence="16">Transmembrane reductase that uses ascorbate as an electron donor in the cytoplasm and transfers electrons across membranes to reduce monodehydro-L-ascorbate radical in the lumen of secretory vesicles. It is therefore involved the regeneration and homeostasis within secretory vesicles of ascorbate which in turn provides reducing equivalents needed to support the activity of intravesicular enzymes.</text>
</comment>
<evidence type="ECO:0000256" key="14">
    <source>
        <dbReference type="ARBA" id="ARBA00030896"/>
    </source>
</evidence>
<evidence type="ECO:0000256" key="5">
    <source>
        <dbReference type="ARBA" id="ARBA00022723"/>
    </source>
</evidence>
<feature type="transmembrane region" description="Helical" evidence="18">
    <location>
        <begin position="128"/>
        <end position="147"/>
    </location>
</feature>
<evidence type="ECO:0000256" key="2">
    <source>
        <dbReference type="ARBA" id="ARBA00022448"/>
    </source>
</evidence>
<keyword evidence="7" id="KW-0249">Electron transport</keyword>
<feature type="transmembrane region" description="Helical" evidence="18">
    <location>
        <begin position="159"/>
        <end position="181"/>
    </location>
</feature>
<feature type="transmembrane region" description="Helical" evidence="18">
    <location>
        <begin position="54"/>
        <end position="75"/>
    </location>
</feature>
<evidence type="ECO:0000256" key="16">
    <source>
        <dbReference type="ARBA" id="ARBA00045973"/>
    </source>
</evidence>
<dbReference type="Proteomes" id="UP000830375">
    <property type="component" value="Unassembled WGS sequence"/>
</dbReference>
<comment type="cofactor">
    <cofactor evidence="1">
        <name>heme b</name>
        <dbReference type="ChEBI" id="CHEBI:60344"/>
    </cofactor>
</comment>
<dbReference type="PANTHER" id="PTHR10106:SF14">
    <property type="entry name" value="TRANSMEMBRANE ASCORBATE-DEPENDENT REDUCTASE CYB561"/>
    <property type="match status" value="1"/>
</dbReference>
<evidence type="ECO:0000256" key="11">
    <source>
        <dbReference type="ARBA" id="ARBA00023329"/>
    </source>
</evidence>
<dbReference type="PROSITE" id="PS50939">
    <property type="entry name" value="CYTOCHROME_B561"/>
    <property type="match status" value="1"/>
</dbReference>
<evidence type="ECO:0000256" key="12">
    <source>
        <dbReference type="ARBA" id="ARBA00024185"/>
    </source>
</evidence>
<keyword evidence="11" id="KW-0968">Cytoplasmic vesicle</keyword>
<evidence type="ECO:0000256" key="9">
    <source>
        <dbReference type="ARBA" id="ARBA00023004"/>
    </source>
</evidence>
<keyword evidence="5" id="KW-0479">Metal-binding</keyword>
<dbReference type="PANTHER" id="PTHR10106">
    <property type="entry name" value="CYTOCHROME B561-RELATED"/>
    <property type="match status" value="1"/>
</dbReference>
<keyword evidence="10 18" id="KW-0472">Membrane</keyword>
<feature type="transmembrane region" description="Helical" evidence="18">
    <location>
        <begin position="14"/>
        <end position="34"/>
    </location>
</feature>
<evidence type="ECO:0000256" key="7">
    <source>
        <dbReference type="ARBA" id="ARBA00022982"/>
    </source>
</evidence>
<evidence type="ECO:0000313" key="20">
    <source>
        <dbReference type="EMBL" id="KAI2666465.1"/>
    </source>
</evidence>
<accession>A0ABQ8MUR7</accession>
<evidence type="ECO:0000256" key="17">
    <source>
        <dbReference type="ARBA" id="ARBA00047447"/>
    </source>
</evidence>
<evidence type="ECO:0000256" key="13">
    <source>
        <dbReference type="ARBA" id="ARBA00024231"/>
    </source>
</evidence>
<sequence>MEGMPLSMGGLRTLPWFVAGSQVLGVACVVITGVWMGHYRGGYAWNGSAQEFNVHPLCMVLGLVFLYGDAVLVYRVFRNETKRSVKILHALLHMMALIISIVGLVAVFDFHSAAKISHMYSLHSWCGMLTFVLFFLQWLLGLGFFLFPWASAHLRSWYLPLHVFFGLLLLAMSVGSCLLGITEKLLFSIMHLKREHEQRSRCGFPACVRSRTVPCFSTTGKVAPGPDLAETYSKFPGEGVLANILGLLLVCFGVVVGYVVTREDFRRPPNPEEEALSVHFKTLSEGEIPSSP</sequence>
<organism evidence="20 21">
    <name type="scientific">Labeo rohita</name>
    <name type="common">Indian major carp</name>
    <name type="synonym">Cyprinus rohita</name>
    <dbReference type="NCBI Taxonomy" id="84645"/>
    <lineage>
        <taxon>Eukaryota</taxon>
        <taxon>Metazoa</taxon>
        <taxon>Chordata</taxon>
        <taxon>Craniata</taxon>
        <taxon>Vertebrata</taxon>
        <taxon>Euteleostomi</taxon>
        <taxon>Actinopterygii</taxon>
        <taxon>Neopterygii</taxon>
        <taxon>Teleostei</taxon>
        <taxon>Ostariophysi</taxon>
        <taxon>Cypriniformes</taxon>
        <taxon>Cyprinidae</taxon>
        <taxon>Labeoninae</taxon>
        <taxon>Labeonini</taxon>
        <taxon>Labeo</taxon>
    </lineage>
</organism>
<evidence type="ECO:0000256" key="18">
    <source>
        <dbReference type="SAM" id="Phobius"/>
    </source>
</evidence>
<feature type="transmembrane region" description="Helical" evidence="18">
    <location>
        <begin position="240"/>
        <end position="260"/>
    </location>
</feature>
<evidence type="ECO:0000256" key="4">
    <source>
        <dbReference type="ARBA" id="ARBA00022692"/>
    </source>
</evidence>
<evidence type="ECO:0000256" key="3">
    <source>
        <dbReference type="ARBA" id="ARBA00022617"/>
    </source>
</evidence>
<keyword evidence="9" id="KW-0408">Iron</keyword>
<reference evidence="20 21" key="1">
    <citation type="submission" date="2022-01" db="EMBL/GenBank/DDBJ databases">
        <title>A high-quality chromosome-level genome assembly of rohu carp, Labeo rohita.</title>
        <authorList>
            <person name="Arick M.A. II"/>
            <person name="Hsu C.-Y."/>
            <person name="Magbanua Z."/>
            <person name="Pechanova O."/>
            <person name="Grover C."/>
            <person name="Miller E."/>
            <person name="Thrash A."/>
            <person name="Ezzel L."/>
            <person name="Alam S."/>
            <person name="Benzie J."/>
            <person name="Hamilton M."/>
            <person name="Karsi A."/>
            <person name="Lawrence M.L."/>
            <person name="Peterson D.G."/>
        </authorList>
    </citation>
    <scope>NUCLEOTIDE SEQUENCE [LARGE SCALE GENOMIC DNA]</scope>
    <source>
        <strain evidence="21">BAU-BD-2019</strain>
        <tissue evidence="20">Blood</tissue>
    </source>
</reference>
<keyword evidence="3" id="KW-0349">Heme</keyword>
<dbReference type="Pfam" id="PF03188">
    <property type="entry name" value="Cytochrom_B561"/>
    <property type="match status" value="1"/>
</dbReference>
<keyword evidence="2" id="KW-0813">Transport</keyword>
<protein>
    <recommendedName>
        <fullName evidence="13">Transmembrane ascorbate-dependent reductase CYB561</fullName>
    </recommendedName>
    <alternativeName>
        <fullName evidence="14">Cytochrome b-561</fullName>
    </alternativeName>
    <alternativeName>
        <fullName evidence="15">Cytochrome b561</fullName>
    </alternativeName>
</protein>
<keyword evidence="8 18" id="KW-1133">Transmembrane helix</keyword>
<feature type="domain" description="Cytochrome b561" evidence="19">
    <location>
        <begin position="20"/>
        <end position="261"/>
    </location>
</feature>
<dbReference type="Gene3D" id="1.20.120.1770">
    <property type="match status" value="1"/>
</dbReference>
<comment type="caution">
    <text evidence="20">The sequence shown here is derived from an EMBL/GenBank/DDBJ whole genome shotgun (WGS) entry which is preliminary data.</text>
</comment>
<dbReference type="EMBL" id="JACTAM010000003">
    <property type="protein sequence ID" value="KAI2666465.1"/>
    <property type="molecule type" value="Genomic_DNA"/>
</dbReference>
<keyword evidence="6" id="KW-1278">Translocase</keyword>
<name>A0ABQ8MUR7_LABRO</name>
<evidence type="ECO:0000256" key="6">
    <source>
        <dbReference type="ARBA" id="ARBA00022967"/>
    </source>
</evidence>
<comment type="subcellular location">
    <subcellularLocation>
        <location evidence="12">Cytoplasmic vesicle</location>
        <location evidence="12">Secretory vesicle</location>
        <location evidence="12">Chromaffin granule membrane</location>
        <topology evidence="12">Multi-pass membrane protein</topology>
    </subcellularLocation>
</comment>
<evidence type="ECO:0000256" key="8">
    <source>
        <dbReference type="ARBA" id="ARBA00022989"/>
    </source>
</evidence>
<dbReference type="InterPro" id="IPR006593">
    <property type="entry name" value="Cyt_b561/ferric_Rdtase_TM"/>
</dbReference>
<dbReference type="InterPro" id="IPR043205">
    <property type="entry name" value="CYB561/CYBRD1-like"/>
</dbReference>
<feature type="transmembrane region" description="Helical" evidence="18">
    <location>
        <begin position="87"/>
        <end position="108"/>
    </location>
</feature>
<dbReference type="SMART" id="SM00665">
    <property type="entry name" value="B561"/>
    <property type="match status" value="1"/>
</dbReference>
<gene>
    <name evidence="20" type="ORF">H4Q32_010341</name>
</gene>
<evidence type="ECO:0000256" key="15">
    <source>
        <dbReference type="ARBA" id="ARBA00032709"/>
    </source>
</evidence>
<evidence type="ECO:0000256" key="1">
    <source>
        <dbReference type="ARBA" id="ARBA00001970"/>
    </source>
</evidence>
<evidence type="ECO:0000259" key="19">
    <source>
        <dbReference type="PROSITE" id="PS50939"/>
    </source>
</evidence>
<evidence type="ECO:0000256" key="10">
    <source>
        <dbReference type="ARBA" id="ARBA00023136"/>
    </source>
</evidence>
<evidence type="ECO:0000313" key="21">
    <source>
        <dbReference type="Proteomes" id="UP000830375"/>
    </source>
</evidence>
<keyword evidence="21" id="KW-1185">Reference proteome</keyword>
<comment type="catalytic activity">
    <reaction evidence="17">
        <text>monodehydro-L-ascorbate radical(out) + L-ascorbate(in) = monodehydro-L-ascorbate radical(in) + L-ascorbate(out)</text>
        <dbReference type="Rhea" id="RHEA:66524"/>
        <dbReference type="ChEBI" id="CHEBI:38290"/>
        <dbReference type="ChEBI" id="CHEBI:59513"/>
    </reaction>
    <physiologicalReaction direction="left-to-right" evidence="17">
        <dbReference type="Rhea" id="RHEA:66525"/>
    </physiologicalReaction>
</comment>
<proteinExistence type="predicted"/>